<evidence type="ECO:0000313" key="3">
    <source>
        <dbReference type="Proteomes" id="UP000536179"/>
    </source>
</evidence>
<proteinExistence type="predicted"/>
<keyword evidence="1" id="KW-0472">Membrane</keyword>
<keyword evidence="3" id="KW-1185">Reference proteome</keyword>
<feature type="transmembrane region" description="Helical" evidence="1">
    <location>
        <begin position="75"/>
        <end position="97"/>
    </location>
</feature>
<reference evidence="2 3" key="1">
    <citation type="submission" date="2020-08" db="EMBL/GenBank/DDBJ databases">
        <title>Genomic Encyclopedia of Type Strains, Phase III (KMG-III): the genomes of soil and plant-associated and newly described type strains.</title>
        <authorList>
            <person name="Whitman W."/>
        </authorList>
    </citation>
    <scope>NUCLEOTIDE SEQUENCE [LARGE SCALE GENOMIC DNA]</scope>
    <source>
        <strain evidence="2 3">CECT 8075</strain>
    </source>
</reference>
<comment type="caution">
    <text evidence="2">The sequence shown here is derived from an EMBL/GenBank/DDBJ whole genome shotgun (WGS) entry which is preliminary data.</text>
</comment>
<sequence>MLFYWYTALCQDRSFGTDSLPLAGFRKVVVFALCFSGLGASPSLPFTNASLVSVRDPVGVRGRRFPGLGLMDLRMGTAVALSTVLAAYVAVVVIGVVNLIQRILTLAVAGRLVGFVSPSLRSLAGGRCTAGVVDLVPRTGRFAALVDPFKVQLAFVLVSLGDLPPQRHRDQTKLPVESRIARERLSASKTMLSELEPSPRDASEVAVLRARIHLADSCRATRLVIRQLE</sequence>
<protein>
    <submittedName>
        <fullName evidence="2">Uncharacterized protein</fullName>
    </submittedName>
</protein>
<evidence type="ECO:0000256" key="1">
    <source>
        <dbReference type="SAM" id="Phobius"/>
    </source>
</evidence>
<keyword evidence="1" id="KW-0812">Transmembrane</keyword>
<name>A0A7W5DXL8_9BACT</name>
<keyword evidence="1" id="KW-1133">Transmembrane helix</keyword>
<dbReference type="EMBL" id="JACHXU010000005">
    <property type="protein sequence ID" value="MBB3206074.1"/>
    <property type="molecule type" value="Genomic_DNA"/>
</dbReference>
<dbReference type="AlphaFoldDB" id="A0A7W5DXL8"/>
<gene>
    <name evidence="2" type="ORF">FHS27_001882</name>
</gene>
<evidence type="ECO:0000313" key="2">
    <source>
        <dbReference type="EMBL" id="MBB3206074.1"/>
    </source>
</evidence>
<dbReference type="Proteomes" id="UP000536179">
    <property type="component" value="Unassembled WGS sequence"/>
</dbReference>
<organism evidence="2 3">
    <name type="scientific">Aporhodopirellula rubra</name>
    <dbReference type="NCBI Taxonomy" id="980271"/>
    <lineage>
        <taxon>Bacteria</taxon>
        <taxon>Pseudomonadati</taxon>
        <taxon>Planctomycetota</taxon>
        <taxon>Planctomycetia</taxon>
        <taxon>Pirellulales</taxon>
        <taxon>Pirellulaceae</taxon>
        <taxon>Aporhodopirellula</taxon>
    </lineage>
</organism>
<accession>A0A7W5DXL8</accession>